<proteinExistence type="predicted"/>
<dbReference type="HOGENOM" id="CLU_2964998_0_0_1"/>
<evidence type="ECO:0000313" key="2">
    <source>
        <dbReference type="EnsemblPlants" id="OPUNC07G05800.1"/>
    </source>
</evidence>
<organism evidence="2">
    <name type="scientific">Oryza punctata</name>
    <name type="common">Red rice</name>
    <dbReference type="NCBI Taxonomy" id="4537"/>
    <lineage>
        <taxon>Eukaryota</taxon>
        <taxon>Viridiplantae</taxon>
        <taxon>Streptophyta</taxon>
        <taxon>Embryophyta</taxon>
        <taxon>Tracheophyta</taxon>
        <taxon>Spermatophyta</taxon>
        <taxon>Magnoliopsida</taxon>
        <taxon>Liliopsida</taxon>
        <taxon>Poales</taxon>
        <taxon>Poaceae</taxon>
        <taxon>BOP clade</taxon>
        <taxon>Oryzoideae</taxon>
        <taxon>Oryzeae</taxon>
        <taxon>Oryzinae</taxon>
        <taxon>Oryza</taxon>
    </lineage>
</organism>
<dbReference type="EnsemblPlants" id="OPUNC07G05800.1">
    <property type="protein sequence ID" value="OPUNC07G05800.1"/>
    <property type="gene ID" value="OPUNC07G05800"/>
</dbReference>
<feature type="transmembrane region" description="Helical" evidence="1">
    <location>
        <begin position="24"/>
        <end position="41"/>
    </location>
</feature>
<keyword evidence="1" id="KW-1133">Transmembrane helix</keyword>
<evidence type="ECO:0000313" key="3">
    <source>
        <dbReference type="Proteomes" id="UP000026962"/>
    </source>
</evidence>
<keyword evidence="3" id="KW-1185">Reference proteome</keyword>
<sequence length="59" mass="6564">MVVLLPLLCLEVFPRAPAPAPVSLLNAFIGVLLMYRLYAVLRYEFDKRQQEDQAAAAAS</sequence>
<dbReference type="AlphaFoldDB" id="A0A0E0LI40"/>
<dbReference type="Gramene" id="OPUNC07G05800.1">
    <property type="protein sequence ID" value="OPUNC07G05800.1"/>
    <property type="gene ID" value="OPUNC07G05800"/>
</dbReference>
<name>A0A0E0LI40_ORYPU</name>
<evidence type="ECO:0000256" key="1">
    <source>
        <dbReference type="SAM" id="Phobius"/>
    </source>
</evidence>
<dbReference type="Proteomes" id="UP000026962">
    <property type="component" value="Chromosome 7"/>
</dbReference>
<accession>A0A0E0LI40</accession>
<protein>
    <submittedName>
        <fullName evidence="2">Uncharacterized protein</fullName>
    </submittedName>
</protein>
<keyword evidence="1" id="KW-0472">Membrane</keyword>
<reference evidence="2" key="1">
    <citation type="submission" date="2015-04" db="UniProtKB">
        <authorList>
            <consortium name="EnsemblPlants"/>
        </authorList>
    </citation>
    <scope>IDENTIFICATION</scope>
</reference>
<reference evidence="2" key="2">
    <citation type="submission" date="2018-05" db="EMBL/GenBank/DDBJ databases">
        <title>OpunRS2 (Oryza punctata Reference Sequence Version 2).</title>
        <authorList>
            <person name="Zhang J."/>
            <person name="Kudrna D."/>
            <person name="Lee S."/>
            <person name="Talag J."/>
            <person name="Welchert J."/>
            <person name="Wing R.A."/>
        </authorList>
    </citation>
    <scope>NUCLEOTIDE SEQUENCE [LARGE SCALE GENOMIC DNA]</scope>
</reference>
<keyword evidence="1" id="KW-0812">Transmembrane</keyword>